<dbReference type="EMBL" id="JBBNAF010000007">
    <property type="protein sequence ID" value="KAK9128763.1"/>
    <property type="molecule type" value="Genomic_DNA"/>
</dbReference>
<evidence type="ECO:0000256" key="1">
    <source>
        <dbReference type="SAM" id="MobiDB-lite"/>
    </source>
</evidence>
<sequence>MRDNNGAPDKTHLISTKQSSDLRSWPRLQASNYSIKDTLMTHSALKHSYKGRNSKKWTHHNVNKI</sequence>
<protein>
    <submittedName>
        <fullName evidence="2">Uncharacterized protein</fullName>
    </submittedName>
</protein>
<gene>
    <name evidence="2" type="ORF">Syun_017560</name>
</gene>
<dbReference type="Proteomes" id="UP001420932">
    <property type="component" value="Unassembled WGS sequence"/>
</dbReference>
<organism evidence="2 3">
    <name type="scientific">Stephania yunnanensis</name>
    <dbReference type="NCBI Taxonomy" id="152371"/>
    <lineage>
        <taxon>Eukaryota</taxon>
        <taxon>Viridiplantae</taxon>
        <taxon>Streptophyta</taxon>
        <taxon>Embryophyta</taxon>
        <taxon>Tracheophyta</taxon>
        <taxon>Spermatophyta</taxon>
        <taxon>Magnoliopsida</taxon>
        <taxon>Ranunculales</taxon>
        <taxon>Menispermaceae</taxon>
        <taxon>Menispermoideae</taxon>
        <taxon>Cissampelideae</taxon>
        <taxon>Stephania</taxon>
    </lineage>
</organism>
<keyword evidence="3" id="KW-1185">Reference proteome</keyword>
<evidence type="ECO:0000313" key="2">
    <source>
        <dbReference type="EMBL" id="KAK9128763.1"/>
    </source>
</evidence>
<dbReference type="AlphaFoldDB" id="A0AAP0J9F2"/>
<evidence type="ECO:0000313" key="3">
    <source>
        <dbReference type="Proteomes" id="UP001420932"/>
    </source>
</evidence>
<proteinExistence type="predicted"/>
<name>A0AAP0J9F2_9MAGN</name>
<comment type="caution">
    <text evidence="2">The sequence shown here is derived from an EMBL/GenBank/DDBJ whole genome shotgun (WGS) entry which is preliminary data.</text>
</comment>
<reference evidence="2 3" key="1">
    <citation type="submission" date="2024-01" db="EMBL/GenBank/DDBJ databases">
        <title>Genome assemblies of Stephania.</title>
        <authorList>
            <person name="Yang L."/>
        </authorList>
    </citation>
    <scope>NUCLEOTIDE SEQUENCE [LARGE SCALE GENOMIC DNA]</scope>
    <source>
        <strain evidence="2">YNDBR</strain>
        <tissue evidence="2">Leaf</tissue>
    </source>
</reference>
<feature type="region of interest" description="Disordered" evidence="1">
    <location>
        <begin position="1"/>
        <end position="21"/>
    </location>
</feature>
<accession>A0AAP0J9F2</accession>